<feature type="domain" description="Polymerase/histidinol phosphatase N-terminal" evidence="1">
    <location>
        <begin position="15"/>
        <end position="89"/>
    </location>
</feature>
<evidence type="ECO:0000313" key="3">
    <source>
        <dbReference type="Proteomes" id="UP000245845"/>
    </source>
</evidence>
<evidence type="ECO:0000313" key="2">
    <source>
        <dbReference type="EMBL" id="PWJ29384.1"/>
    </source>
</evidence>
<dbReference type="AlphaFoldDB" id="A0A2Y9BEC1"/>
<dbReference type="GO" id="GO:0035312">
    <property type="term" value="F:5'-3' DNA exonuclease activity"/>
    <property type="evidence" value="ECO:0007669"/>
    <property type="project" value="TreeGrafter"/>
</dbReference>
<accession>A0A2Y9BEC1</accession>
<dbReference type="InterPro" id="IPR052018">
    <property type="entry name" value="PHP_domain"/>
</dbReference>
<name>A0A2Y9BEC1_9FIRM</name>
<dbReference type="Gene3D" id="3.20.20.140">
    <property type="entry name" value="Metal-dependent hydrolases"/>
    <property type="match status" value="1"/>
</dbReference>
<dbReference type="GO" id="GO:0004534">
    <property type="term" value="F:5'-3' RNA exonuclease activity"/>
    <property type="evidence" value="ECO:0007669"/>
    <property type="project" value="TreeGrafter"/>
</dbReference>
<dbReference type="Proteomes" id="UP000245845">
    <property type="component" value="Unassembled WGS sequence"/>
</dbReference>
<dbReference type="InterPro" id="IPR016195">
    <property type="entry name" value="Pol/histidinol_Pase-like"/>
</dbReference>
<gene>
    <name evidence="2" type="ORF">A8806_106121</name>
</gene>
<dbReference type="InterPro" id="IPR003141">
    <property type="entry name" value="Pol/His_phosphatase_N"/>
</dbReference>
<sequence length="324" mass="36661">MTEAGKKMTHANYTCDLHTHSTRSDGADTPREVIMRAKENGVKILALTDHDIVPDDTDIDAAGNRGSLSEYASSHGVTLLLGTEISCDTDVDDVHIVCLGCDWQDKWFKELEYDVAISRTEGYKELVRRLNEDKIAVSWEEVLYNGGHPVEEDHVLKKMIFELMAKKGYTKDWSEAKLLVKNTKRYQVKRKKPDPKTVIEMVHRTGGIAILAHPFLISSRVMKDGKVTERKRYIDDLVKAGLDGIEACYTYDKTSYEGTMNKTEIETYIRETYGSRVRILSGGSDYHADQKKGVEDPRYVGECGVTETYFYENELLAGLLRSGK</sequence>
<dbReference type="EMBL" id="QGDL01000006">
    <property type="protein sequence ID" value="PWJ29384.1"/>
    <property type="molecule type" value="Genomic_DNA"/>
</dbReference>
<dbReference type="InterPro" id="IPR004013">
    <property type="entry name" value="PHP_dom"/>
</dbReference>
<proteinExistence type="predicted"/>
<dbReference type="Pfam" id="PF02811">
    <property type="entry name" value="PHP"/>
    <property type="match status" value="1"/>
</dbReference>
<dbReference type="PANTHER" id="PTHR42924:SF3">
    <property type="entry name" value="POLYMERASE_HISTIDINOL PHOSPHATASE N-TERMINAL DOMAIN-CONTAINING PROTEIN"/>
    <property type="match status" value="1"/>
</dbReference>
<dbReference type="Gene3D" id="1.10.150.650">
    <property type="match status" value="1"/>
</dbReference>
<dbReference type="SUPFAM" id="SSF89550">
    <property type="entry name" value="PHP domain-like"/>
    <property type="match status" value="1"/>
</dbReference>
<reference evidence="2 3" key="1">
    <citation type="submission" date="2018-05" db="EMBL/GenBank/DDBJ databases">
        <title>The Hungate 1000. A catalogue of reference genomes from the rumen microbiome.</title>
        <authorList>
            <person name="Kelly W."/>
        </authorList>
    </citation>
    <scope>NUCLEOTIDE SEQUENCE [LARGE SCALE GENOMIC DNA]</scope>
    <source>
        <strain evidence="2 3">NLAE-zl-C242</strain>
    </source>
</reference>
<dbReference type="PANTHER" id="PTHR42924">
    <property type="entry name" value="EXONUCLEASE"/>
    <property type="match status" value="1"/>
</dbReference>
<protein>
    <recommendedName>
        <fullName evidence="1">Polymerase/histidinol phosphatase N-terminal domain-containing protein</fullName>
    </recommendedName>
</protein>
<evidence type="ECO:0000259" key="1">
    <source>
        <dbReference type="SMART" id="SM00481"/>
    </source>
</evidence>
<keyword evidence="3" id="KW-1185">Reference proteome</keyword>
<comment type="caution">
    <text evidence="2">The sequence shown here is derived from an EMBL/GenBank/DDBJ whole genome shotgun (WGS) entry which is preliminary data.</text>
</comment>
<dbReference type="SMART" id="SM00481">
    <property type="entry name" value="POLIIIAc"/>
    <property type="match status" value="1"/>
</dbReference>
<organism evidence="2 3">
    <name type="scientific">Faecalicatena orotica</name>
    <dbReference type="NCBI Taxonomy" id="1544"/>
    <lineage>
        <taxon>Bacteria</taxon>
        <taxon>Bacillati</taxon>
        <taxon>Bacillota</taxon>
        <taxon>Clostridia</taxon>
        <taxon>Lachnospirales</taxon>
        <taxon>Lachnospiraceae</taxon>
        <taxon>Faecalicatena</taxon>
    </lineage>
</organism>
<dbReference type="CDD" id="cd07438">
    <property type="entry name" value="PHP_HisPPase_AMP"/>
    <property type="match status" value="1"/>
</dbReference>